<organism evidence="4 5">
    <name type="scientific">Companilactobacillus bobalius</name>
    <dbReference type="NCBI Taxonomy" id="2801451"/>
    <lineage>
        <taxon>Bacteria</taxon>
        <taxon>Bacillati</taxon>
        <taxon>Bacillota</taxon>
        <taxon>Bacilli</taxon>
        <taxon>Lactobacillales</taxon>
        <taxon>Lactobacillaceae</taxon>
        <taxon>Companilactobacillus</taxon>
    </lineage>
</organism>
<keyword evidence="2 4" id="KW-0378">Hydrolase</keyword>
<accession>A0A202FCV4</accession>
<proteinExistence type="predicted"/>
<dbReference type="InterPro" id="IPR000086">
    <property type="entry name" value="NUDIX_hydrolase_dom"/>
</dbReference>
<dbReference type="InterPro" id="IPR020084">
    <property type="entry name" value="NUDIX_hydrolase_CS"/>
</dbReference>
<dbReference type="AlphaFoldDB" id="A0A202FCV4"/>
<evidence type="ECO:0000313" key="5">
    <source>
        <dbReference type="Proteomes" id="UP000196232"/>
    </source>
</evidence>
<feature type="domain" description="Nudix hydrolase" evidence="3">
    <location>
        <begin position="1"/>
        <end position="122"/>
    </location>
</feature>
<evidence type="ECO:0000256" key="2">
    <source>
        <dbReference type="ARBA" id="ARBA00022801"/>
    </source>
</evidence>
<dbReference type="InterPro" id="IPR015797">
    <property type="entry name" value="NUDIX_hydrolase-like_dom_sf"/>
</dbReference>
<evidence type="ECO:0000256" key="1">
    <source>
        <dbReference type="ARBA" id="ARBA00001946"/>
    </source>
</evidence>
<dbReference type="PANTHER" id="PTHR43046:SF2">
    <property type="entry name" value="8-OXO-DGTP DIPHOSPHATASE-RELATED"/>
    <property type="match status" value="1"/>
</dbReference>
<dbReference type="PROSITE" id="PS00893">
    <property type="entry name" value="NUDIX_BOX"/>
    <property type="match status" value="1"/>
</dbReference>
<dbReference type="Pfam" id="PF00293">
    <property type="entry name" value="NUDIX"/>
    <property type="match status" value="1"/>
</dbReference>
<dbReference type="Proteomes" id="UP000196232">
    <property type="component" value="Unassembled WGS sequence"/>
</dbReference>
<dbReference type="GO" id="GO:0035539">
    <property type="term" value="F:8-oxo-7,8-dihydrodeoxyguanosine triphosphate pyrophosphatase activity"/>
    <property type="evidence" value="ECO:0007669"/>
    <property type="project" value="UniProtKB-EC"/>
</dbReference>
<evidence type="ECO:0000313" key="4">
    <source>
        <dbReference type="EMBL" id="OVE98306.1"/>
    </source>
</evidence>
<sequence>MPTTGVFNIITIDKLILLVKRNDVPFWDLPGGTLEKDEDYLTCLKREAFEETGLFVSPTKKVGTFYNKQQNDQQIVYCSQIVGGELIISGPETNELKFFSIYKLPLNLIPHRRMQIKLALKNLPPLQQNIRDNFLVQLFKHQKKS</sequence>
<comment type="cofactor">
    <cofactor evidence="1">
        <name>Mg(2+)</name>
        <dbReference type="ChEBI" id="CHEBI:18420"/>
    </cofactor>
</comment>
<name>A0A202FCV4_9LACO</name>
<dbReference type="SUPFAM" id="SSF55811">
    <property type="entry name" value="Nudix"/>
    <property type="match status" value="1"/>
</dbReference>
<gene>
    <name evidence="4" type="ORF">LKACC16343_01193</name>
</gene>
<dbReference type="PROSITE" id="PS51462">
    <property type="entry name" value="NUDIX"/>
    <property type="match status" value="1"/>
</dbReference>
<dbReference type="EMBL" id="MYFM01000003">
    <property type="protein sequence ID" value="OVE98306.1"/>
    <property type="molecule type" value="Genomic_DNA"/>
</dbReference>
<evidence type="ECO:0000259" key="3">
    <source>
        <dbReference type="PROSITE" id="PS51462"/>
    </source>
</evidence>
<comment type="caution">
    <text evidence="4">The sequence shown here is derived from an EMBL/GenBank/DDBJ whole genome shotgun (WGS) entry which is preliminary data.</text>
</comment>
<dbReference type="EC" id="3.6.1.55" evidence="4"/>
<dbReference type="RefSeq" id="WP_056953756.1">
    <property type="nucleotide sequence ID" value="NZ_LNUA01000031.1"/>
</dbReference>
<protein>
    <submittedName>
        <fullName evidence="4">8-oxo-dGTP diphosphatase</fullName>
        <ecNumber evidence="4">3.6.1.55</ecNumber>
    </submittedName>
</protein>
<dbReference type="PANTHER" id="PTHR43046">
    <property type="entry name" value="GDP-MANNOSE MANNOSYL HYDROLASE"/>
    <property type="match status" value="1"/>
</dbReference>
<reference evidence="4 5" key="1">
    <citation type="submission" date="2017-03" db="EMBL/GenBank/DDBJ databases">
        <title>Genome sequence of Lactobacillus bobalius KACC 16343.</title>
        <authorList>
            <person name="Chun J."/>
        </authorList>
    </citation>
    <scope>NUCLEOTIDE SEQUENCE [LARGE SCALE GENOMIC DNA]</scope>
    <source>
        <strain evidence="4 5">KACC 16343</strain>
    </source>
</reference>
<dbReference type="Gene3D" id="3.90.79.10">
    <property type="entry name" value="Nucleoside Triphosphate Pyrophosphohydrolase"/>
    <property type="match status" value="1"/>
</dbReference>